<sequence length="142" mass="16463">MKKAYLLIVLLVSCSQPQSVENSKFEWIGHEVIASAYNSVPWQTDSISPAIAAWGDTLKPGMKTIAVSRDLIKMGLTHNTMVKIDTFPDTFYVKDKMHYRWRNRIDIYMGEDVKKARQWGKKRLFICYAIPRDTTFVKNETK</sequence>
<evidence type="ECO:0000313" key="2">
    <source>
        <dbReference type="Proteomes" id="UP000667650"/>
    </source>
</evidence>
<reference evidence="1" key="1">
    <citation type="submission" date="2020-01" db="EMBL/GenBank/DDBJ databases">
        <title>Muricauda ochracea sp. nov., isolated from a tidal flat of Garorim bay in Korea.</title>
        <authorList>
            <person name="Kim D."/>
            <person name="Yoo Y."/>
            <person name="Kim J.-J."/>
        </authorList>
    </citation>
    <scope>NUCLEOTIDE SEQUENCE</scope>
    <source>
        <strain evidence="1">JGD-17</strain>
    </source>
</reference>
<dbReference type="Proteomes" id="UP000667650">
    <property type="component" value="Unassembled WGS sequence"/>
</dbReference>
<protein>
    <recommendedName>
        <fullName evidence="3">3D (Asp-Asp-Asp) domain-containing protein</fullName>
    </recommendedName>
</protein>
<evidence type="ECO:0000313" key="1">
    <source>
        <dbReference type="EMBL" id="NAY90964.1"/>
    </source>
</evidence>
<accession>A0A964TA04</accession>
<dbReference type="CDD" id="cd22784">
    <property type="entry name" value="DPBB_MltA_YuiC-like"/>
    <property type="match status" value="1"/>
</dbReference>
<gene>
    <name evidence="1" type="ORF">GTQ34_03445</name>
</gene>
<name>A0A964TA04_9FLAO</name>
<dbReference type="EMBL" id="JAAABI010000001">
    <property type="protein sequence ID" value="NAY90964.1"/>
    <property type="molecule type" value="Genomic_DNA"/>
</dbReference>
<dbReference type="RefSeq" id="WP_166522355.1">
    <property type="nucleotide sequence ID" value="NZ_JAAABI010000001.1"/>
</dbReference>
<dbReference type="AlphaFoldDB" id="A0A964TA04"/>
<proteinExistence type="predicted"/>
<evidence type="ECO:0008006" key="3">
    <source>
        <dbReference type="Google" id="ProtNLM"/>
    </source>
</evidence>
<organism evidence="1 2">
    <name type="scientific">Flagellimonas ochracea</name>
    <dbReference type="NCBI Taxonomy" id="2696472"/>
    <lineage>
        <taxon>Bacteria</taxon>
        <taxon>Pseudomonadati</taxon>
        <taxon>Bacteroidota</taxon>
        <taxon>Flavobacteriia</taxon>
        <taxon>Flavobacteriales</taxon>
        <taxon>Flavobacteriaceae</taxon>
        <taxon>Flagellimonas</taxon>
    </lineage>
</organism>
<comment type="caution">
    <text evidence="1">The sequence shown here is derived from an EMBL/GenBank/DDBJ whole genome shotgun (WGS) entry which is preliminary data.</text>
</comment>
<keyword evidence="2" id="KW-1185">Reference proteome</keyword>